<evidence type="ECO:0000256" key="1">
    <source>
        <dbReference type="SAM" id="Phobius"/>
    </source>
</evidence>
<dbReference type="KEGG" id="btr:BT_0665"/>
<name>A9IQT7_BART1</name>
<dbReference type="RefSeq" id="WP_012231204.1">
    <property type="nucleotide sequence ID" value="NC_010161.1"/>
</dbReference>
<reference evidence="2 3" key="1">
    <citation type="journal article" date="2007" name="Nat. Genet.">
        <title>Genomic analysis of Bartonella identifies type IV secretion systems as host adaptability factors.</title>
        <authorList>
            <person name="Saenz H.L."/>
            <person name="Engel P."/>
            <person name="Stoeckli M.C."/>
            <person name="Lanz C."/>
            <person name="Raddatz G."/>
            <person name="Vayssier-Taussat M."/>
            <person name="Birtles R."/>
            <person name="Schuster S.C."/>
            <person name="Dehio C."/>
        </authorList>
    </citation>
    <scope>NUCLEOTIDE SEQUENCE [LARGE SCALE GENOMIC DNA]</scope>
    <source>
        <strain evidence="3">DSM 28219 / CCUG 45778 / CIP 105476 / IBS 506</strain>
    </source>
</reference>
<dbReference type="HOGENOM" id="CLU_163845_0_0_5"/>
<keyword evidence="3" id="KW-1185">Reference proteome</keyword>
<organism evidence="2 3">
    <name type="scientific">Bartonella tribocorum (strain DSM 28219 / CCUG 45778 / CIP 105476 / IBS 506)</name>
    <dbReference type="NCBI Taxonomy" id="382640"/>
    <lineage>
        <taxon>Bacteria</taxon>
        <taxon>Pseudomonadati</taxon>
        <taxon>Pseudomonadota</taxon>
        <taxon>Alphaproteobacteria</taxon>
        <taxon>Hyphomicrobiales</taxon>
        <taxon>Bartonellaceae</taxon>
        <taxon>Bartonella</taxon>
    </lineage>
</organism>
<sequence>MIKIFKNHMLSIFIMSAFSLSHVVDVHANYLQNSTHRENNFVSTIKQKRKDAIHTVSLYTPSLNGDVENETAIEGKVEKVIEPVTIGTFGIGMALGYASSTIGMFIGWIISKIVSYFKSR</sequence>
<dbReference type="eggNOG" id="ENOG5031409">
    <property type="taxonomic scope" value="Bacteria"/>
</dbReference>
<keyword evidence="1" id="KW-0812">Transmembrane</keyword>
<protein>
    <submittedName>
        <fullName evidence="2">Uncharacterized protein</fullName>
    </submittedName>
</protein>
<keyword evidence="1" id="KW-1133">Transmembrane helix</keyword>
<dbReference type="AlphaFoldDB" id="A9IQT7"/>
<evidence type="ECO:0000313" key="2">
    <source>
        <dbReference type="EMBL" id="CAK01099.1"/>
    </source>
</evidence>
<accession>A9IQT7</accession>
<feature type="transmembrane region" description="Helical" evidence="1">
    <location>
        <begin position="86"/>
        <end position="110"/>
    </location>
</feature>
<proteinExistence type="predicted"/>
<keyword evidence="1" id="KW-0472">Membrane</keyword>
<gene>
    <name evidence="2" type="ordered locus">BT_0665</name>
</gene>
<evidence type="ECO:0000313" key="3">
    <source>
        <dbReference type="Proteomes" id="UP000001592"/>
    </source>
</evidence>
<dbReference type="EMBL" id="AM260525">
    <property type="protein sequence ID" value="CAK01099.1"/>
    <property type="molecule type" value="Genomic_DNA"/>
</dbReference>
<dbReference type="Proteomes" id="UP000001592">
    <property type="component" value="Chromosome"/>
</dbReference>